<dbReference type="SMART" id="SM00091">
    <property type="entry name" value="PAS"/>
    <property type="match status" value="2"/>
</dbReference>
<dbReference type="Pfam" id="PF08447">
    <property type="entry name" value="PAS_3"/>
    <property type="match status" value="1"/>
</dbReference>
<reference evidence="21 22" key="1">
    <citation type="submission" date="2010-08" db="EMBL/GenBank/DDBJ databases">
        <title>The draft genome of Desulfovibrio fructosovorans JJ.</title>
        <authorList>
            <consortium name="US DOE Joint Genome Institute (JGI-PGF)"/>
            <person name="Lucas S."/>
            <person name="Copeland A."/>
            <person name="Lapidus A."/>
            <person name="Cheng J.-F."/>
            <person name="Bruce D."/>
            <person name="Goodwin L."/>
            <person name="Pitluck S."/>
            <person name="Land M.L."/>
            <person name="Hauser L."/>
            <person name="Chang Y.-J."/>
            <person name="Jeffries C."/>
            <person name="Wall J.D."/>
            <person name="Stahl D.A."/>
            <person name="Arkin A.P."/>
            <person name="Dehal P."/>
            <person name="Stolyar S.M."/>
            <person name="Hazen T.C."/>
            <person name="Woyke T.J."/>
        </authorList>
    </citation>
    <scope>NUCLEOTIDE SEQUENCE [LARGE SCALE GENOMIC DNA]</scope>
    <source>
        <strain evidence="21 22">JJ</strain>
    </source>
</reference>
<dbReference type="PANTHER" id="PTHR43047">
    <property type="entry name" value="TWO-COMPONENT HISTIDINE PROTEIN KINASE"/>
    <property type="match status" value="1"/>
</dbReference>
<dbReference type="Proteomes" id="UP000006250">
    <property type="component" value="Unassembled WGS sequence"/>
</dbReference>
<dbReference type="InterPro" id="IPR003661">
    <property type="entry name" value="HisK_dim/P_dom"/>
</dbReference>
<dbReference type="Pfam" id="PF01627">
    <property type="entry name" value="Hpt"/>
    <property type="match status" value="1"/>
</dbReference>
<dbReference type="SUPFAM" id="SSF52172">
    <property type="entry name" value="CheY-like"/>
    <property type="match status" value="1"/>
</dbReference>
<evidence type="ECO:0000256" key="15">
    <source>
        <dbReference type="SAM" id="Coils"/>
    </source>
</evidence>
<dbReference type="NCBIfam" id="TIGR00229">
    <property type="entry name" value="sensory_box"/>
    <property type="match status" value="1"/>
</dbReference>
<dbReference type="InterPro" id="IPR005467">
    <property type="entry name" value="His_kinase_dom"/>
</dbReference>
<dbReference type="CDD" id="cd17546">
    <property type="entry name" value="REC_hyHK_CKI1_RcsC-like"/>
    <property type="match status" value="1"/>
</dbReference>
<feature type="domain" description="PAS" evidence="19">
    <location>
        <begin position="129"/>
        <end position="178"/>
    </location>
</feature>
<dbReference type="InterPro" id="IPR035965">
    <property type="entry name" value="PAS-like_dom_sf"/>
</dbReference>
<feature type="domain" description="Response regulatory" evidence="18">
    <location>
        <begin position="555"/>
        <end position="674"/>
    </location>
</feature>
<gene>
    <name evidence="21" type="ORF">DesfrDRAFT_0429</name>
</gene>
<dbReference type="Gene3D" id="3.40.50.2300">
    <property type="match status" value="1"/>
</dbReference>
<feature type="domain" description="HPt" evidence="20">
    <location>
        <begin position="718"/>
        <end position="811"/>
    </location>
</feature>
<feature type="modified residue" description="4-aspartylphosphate" evidence="14">
    <location>
        <position position="604"/>
    </location>
</feature>
<evidence type="ECO:0000259" key="18">
    <source>
        <dbReference type="PROSITE" id="PS50110"/>
    </source>
</evidence>
<organism evidence="21 22">
    <name type="scientific">Solidesulfovibrio fructosivorans JJ]</name>
    <dbReference type="NCBI Taxonomy" id="596151"/>
    <lineage>
        <taxon>Bacteria</taxon>
        <taxon>Pseudomonadati</taxon>
        <taxon>Thermodesulfobacteriota</taxon>
        <taxon>Desulfovibrionia</taxon>
        <taxon>Desulfovibrionales</taxon>
        <taxon>Desulfovibrionaceae</taxon>
        <taxon>Solidesulfovibrio</taxon>
    </lineage>
</organism>
<feature type="region of interest" description="Disordered" evidence="16">
    <location>
        <begin position="675"/>
        <end position="704"/>
    </location>
</feature>
<dbReference type="InterPro" id="IPR036641">
    <property type="entry name" value="HPT_dom_sf"/>
</dbReference>
<dbReference type="SUPFAM" id="SSF55874">
    <property type="entry name" value="ATPase domain of HSP90 chaperone/DNA topoisomerase II/histidine kinase"/>
    <property type="match status" value="1"/>
</dbReference>
<sequence length="818" mass="87379">MDAPGPGDTRHFRQFCDALPEAALLVDAEGRVRHANAGAVRLFGNVCGHSCPLPGPSAQDGGDREWADGGRLYHIRRIRLTAADGSLFFLDWIRDASELAALRGQLARCQRQFSTIVENVMEGVTIAVNGKLAYVNPFMERLTGYDAATLLARPFTTFLHEEDRDGVLTNHKRRLAGQPAPPGQVFRILTRRGEARWVQAVSARIEWEDAPASLSLLSDITPQRQAQLALAELIRDQESRIASRTASLREANRTLETANERLTREIEEHERTARKLTAARKKASQASKAKSIFLANMSHEIRTPLNVILGMADLALRPDSQGQVDHVRALEMIREAGASLRALLGDLLDLSRIEAGRLDLESIPFSPSRVLDAALSGHAVLAARQGLALEGHVASDVPETLVGDPGRLGQVLANLIGNALKFTPAGRIDVFVRRGDGDKEGGCPEPEVVTLLFSVRDTGVGIDPEKRKAIFQSFRQADESITRQYGGTGLGLAICRRLVGLLGGRIRVASRPGEGSEFSFTARFALPQPGQTAPAELGAAPGAGATAGPPLPPLDILLAEDSELSAEMLLTFLVPRGHRITRVVNGRAALDALAMGRFDLVLMDIRMPVMDGLAATRAIRDGRVEGCDPNLPILALTAHGATKDRERILAAGATDYLSKPVNLDKLLAAMARMTTGKGGRASPPAAPAAKAGATPPGGAEDVPFDAGRAEALENLGGDKDLYERLVTVFLRDTPRDLERLRVALVESDTEATVLVAHTLKGNAAVVGASPASARARMLEMAARQGLTDALPGLYDPLAAAFGRALEGFAAKGLKPASS</sequence>
<evidence type="ECO:0000256" key="3">
    <source>
        <dbReference type="ARBA" id="ARBA00012438"/>
    </source>
</evidence>
<dbReference type="PANTHER" id="PTHR43047:SF64">
    <property type="entry name" value="HISTIDINE KINASE CONTAINING CHEY-HOMOLOGOUS RECEIVER DOMAIN AND PAS DOMAIN-RELATED"/>
    <property type="match status" value="1"/>
</dbReference>
<comment type="caution">
    <text evidence="21">The sequence shown here is derived from an EMBL/GenBank/DDBJ whole genome shotgun (WGS) entry which is preliminary data.</text>
</comment>
<dbReference type="Gene3D" id="1.10.287.130">
    <property type="match status" value="1"/>
</dbReference>
<keyword evidence="22" id="KW-1185">Reference proteome</keyword>
<keyword evidence="10" id="KW-0547">Nucleotide-binding</keyword>
<comment type="catalytic activity">
    <reaction evidence="1">
        <text>ATP + protein L-histidine = ADP + protein N-phospho-L-histidine.</text>
        <dbReference type="EC" id="2.7.13.3"/>
    </reaction>
</comment>
<keyword evidence="8" id="KW-0812">Transmembrane</keyword>
<dbReference type="Pfam" id="PF00072">
    <property type="entry name" value="Response_reg"/>
    <property type="match status" value="1"/>
</dbReference>
<dbReference type="CDD" id="cd00130">
    <property type="entry name" value="PAS"/>
    <property type="match status" value="1"/>
</dbReference>
<dbReference type="SMART" id="SM00448">
    <property type="entry name" value="REC"/>
    <property type="match status" value="1"/>
</dbReference>
<evidence type="ECO:0000256" key="6">
    <source>
        <dbReference type="ARBA" id="ARBA00022553"/>
    </source>
</evidence>
<keyword evidence="9 21" id="KW-0418">Kinase</keyword>
<keyword evidence="7" id="KW-0808">Transferase</keyword>
<dbReference type="InterPro" id="IPR003594">
    <property type="entry name" value="HATPase_dom"/>
</dbReference>
<keyword evidence="11" id="KW-1133">Transmembrane helix</keyword>
<dbReference type="PROSITE" id="PS50112">
    <property type="entry name" value="PAS"/>
    <property type="match status" value="2"/>
</dbReference>
<keyword evidence="10" id="KW-0067">ATP-binding</keyword>
<dbReference type="InterPro" id="IPR036097">
    <property type="entry name" value="HisK_dim/P_sf"/>
</dbReference>
<dbReference type="OrthoDB" id="5468693at2"/>
<name>E1JS30_SOLFR</name>
<feature type="coiled-coil region" evidence="15">
    <location>
        <begin position="245"/>
        <end position="286"/>
    </location>
</feature>
<dbReference type="GO" id="GO:0005886">
    <property type="term" value="C:plasma membrane"/>
    <property type="evidence" value="ECO:0007669"/>
    <property type="project" value="UniProtKB-SubCell"/>
</dbReference>
<keyword evidence="5" id="KW-0997">Cell inner membrane</keyword>
<dbReference type="SMART" id="SM00387">
    <property type="entry name" value="HATPase_c"/>
    <property type="match status" value="1"/>
</dbReference>
<dbReference type="SMART" id="SM00388">
    <property type="entry name" value="HisKA"/>
    <property type="match status" value="1"/>
</dbReference>
<protein>
    <recommendedName>
        <fullName evidence="3">histidine kinase</fullName>
        <ecNumber evidence="3">2.7.13.3</ecNumber>
    </recommendedName>
</protein>
<evidence type="ECO:0000256" key="12">
    <source>
        <dbReference type="ARBA" id="ARBA00023136"/>
    </source>
</evidence>
<dbReference type="PRINTS" id="PR00344">
    <property type="entry name" value="BCTRLSENSOR"/>
</dbReference>
<dbReference type="CDD" id="cd16922">
    <property type="entry name" value="HATPase_EvgS-ArcB-TorS-like"/>
    <property type="match status" value="1"/>
</dbReference>
<feature type="modified residue" description="Phosphohistidine" evidence="13">
    <location>
        <position position="757"/>
    </location>
</feature>
<dbReference type="GO" id="GO:0000155">
    <property type="term" value="F:phosphorelay sensor kinase activity"/>
    <property type="evidence" value="ECO:0007669"/>
    <property type="project" value="InterPro"/>
</dbReference>
<evidence type="ECO:0000256" key="7">
    <source>
        <dbReference type="ARBA" id="ARBA00022679"/>
    </source>
</evidence>
<keyword evidence="12" id="KW-0472">Membrane</keyword>
<dbReference type="SUPFAM" id="SSF47226">
    <property type="entry name" value="Histidine-containing phosphotransfer domain, HPT domain"/>
    <property type="match status" value="1"/>
</dbReference>
<evidence type="ECO:0000256" key="4">
    <source>
        <dbReference type="ARBA" id="ARBA00022475"/>
    </source>
</evidence>
<evidence type="ECO:0000256" key="13">
    <source>
        <dbReference type="PROSITE-ProRule" id="PRU00110"/>
    </source>
</evidence>
<dbReference type="InterPro" id="IPR011006">
    <property type="entry name" value="CheY-like_superfamily"/>
</dbReference>
<evidence type="ECO:0000256" key="8">
    <source>
        <dbReference type="ARBA" id="ARBA00022692"/>
    </source>
</evidence>
<dbReference type="InterPro" id="IPR001789">
    <property type="entry name" value="Sig_transdc_resp-reg_receiver"/>
</dbReference>
<dbReference type="RefSeq" id="WP_005990650.1">
    <property type="nucleotide sequence ID" value="NZ_AECZ01000002.1"/>
</dbReference>
<dbReference type="STRING" id="596151.DesfrDRAFT_0429"/>
<dbReference type="CDD" id="cd00088">
    <property type="entry name" value="HPT"/>
    <property type="match status" value="1"/>
</dbReference>
<evidence type="ECO:0000256" key="14">
    <source>
        <dbReference type="PROSITE-ProRule" id="PRU00169"/>
    </source>
</evidence>
<dbReference type="PROSITE" id="PS50110">
    <property type="entry name" value="RESPONSE_REGULATORY"/>
    <property type="match status" value="1"/>
</dbReference>
<accession>E1JS30</accession>
<evidence type="ECO:0000256" key="11">
    <source>
        <dbReference type="ARBA" id="ARBA00022989"/>
    </source>
</evidence>
<evidence type="ECO:0000259" key="20">
    <source>
        <dbReference type="PROSITE" id="PS50894"/>
    </source>
</evidence>
<dbReference type="SUPFAM" id="SSF55785">
    <property type="entry name" value="PYP-like sensor domain (PAS domain)"/>
    <property type="match status" value="2"/>
</dbReference>
<feature type="compositionally biased region" description="Low complexity" evidence="16">
    <location>
        <begin position="680"/>
        <end position="699"/>
    </location>
</feature>
<dbReference type="EMBL" id="AECZ01000002">
    <property type="protein sequence ID" value="EFL52799.1"/>
    <property type="molecule type" value="Genomic_DNA"/>
</dbReference>
<comment type="subcellular location">
    <subcellularLocation>
        <location evidence="2">Cell inner membrane</location>
        <topology evidence="2">Multi-pass membrane protein</topology>
    </subcellularLocation>
</comment>
<keyword evidence="15" id="KW-0175">Coiled coil</keyword>
<dbReference type="EC" id="2.7.13.3" evidence="3"/>
<dbReference type="Gene3D" id="3.30.565.10">
    <property type="entry name" value="Histidine kinase-like ATPase, C-terminal domain"/>
    <property type="match status" value="1"/>
</dbReference>
<evidence type="ECO:0000313" key="22">
    <source>
        <dbReference type="Proteomes" id="UP000006250"/>
    </source>
</evidence>
<evidence type="ECO:0000256" key="9">
    <source>
        <dbReference type="ARBA" id="ARBA00022777"/>
    </source>
</evidence>
<evidence type="ECO:0000256" key="2">
    <source>
        <dbReference type="ARBA" id="ARBA00004429"/>
    </source>
</evidence>
<dbReference type="Gene3D" id="1.20.120.160">
    <property type="entry name" value="HPT domain"/>
    <property type="match status" value="1"/>
</dbReference>
<dbReference type="PROSITE" id="PS50109">
    <property type="entry name" value="HIS_KIN"/>
    <property type="match status" value="1"/>
</dbReference>
<dbReference type="Pfam" id="PF00512">
    <property type="entry name" value="HisKA"/>
    <property type="match status" value="1"/>
</dbReference>
<dbReference type="Pfam" id="PF13188">
    <property type="entry name" value="PAS_8"/>
    <property type="match status" value="1"/>
</dbReference>
<feature type="domain" description="PAS" evidence="19">
    <location>
        <begin position="8"/>
        <end position="44"/>
    </location>
</feature>
<dbReference type="InterPro" id="IPR036890">
    <property type="entry name" value="HATPase_C_sf"/>
</dbReference>
<dbReference type="CDD" id="cd00082">
    <property type="entry name" value="HisKA"/>
    <property type="match status" value="1"/>
</dbReference>
<dbReference type="InterPro" id="IPR008207">
    <property type="entry name" value="Sig_transdc_His_kin_Hpt_dom"/>
</dbReference>
<dbReference type="PROSITE" id="PS50894">
    <property type="entry name" value="HPT"/>
    <property type="match status" value="1"/>
</dbReference>
<dbReference type="eggNOG" id="COG2205">
    <property type="taxonomic scope" value="Bacteria"/>
</dbReference>
<dbReference type="SUPFAM" id="SSF47384">
    <property type="entry name" value="Homodimeric domain of signal transducing histidine kinase"/>
    <property type="match status" value="1"/>
</dbReference>
<evidence type="ECO:0000256" key="10">
    <source>
        <dbReference type="ARBA" id="ARBA00022840"/>
    </source>
</evidence>
<proteinExistence type="predicted"/>
<dbReference type="InterPro" id="IPR013655">
    <property type="entry name" value="PAS_fold_3"/>
</dbReference>
<feature type="domain" description="Histidine kinase" evidence="17">
    <location>
        <begin position="296"/>
        <end position="526"/>
    </location>
</feature>
<evidence type="ECO:0000256" key="5">
    <source>
        <dbReference type="ARBA" id="ARBA00022519"/>
    </source>
</evidence>
<keyword evidence="6 14" id="KW-0597">Phosphoprotein</keyword>
<evidence type="ECO:0000259" key="19">
    <source>
        <dbReference type="PROSITE" id="PS50112"/>
    </source>
</evidence>
<evidence type="ECO:0000256" key="1">
    <source>
        <dbReference type="ARBA" id="ARBA00000085"/>
    </source>
</evidence>
<dbReference type="Pfam" id="PF02518">
    <property type="entry name" value="HATPase_c"/>
    <property type="match status" value="1"/>
</dbReference>
<keyword evidence="4" id="KW-1003">Cell membrane</keyword>
<evidence type="ECO:0000259" key="17">
    <source>
        <dbReference type="PROSITE" id="PS50109"/>
    </source>
</evidence>
<dbReference type="AlphaFoldDB" id="E1JS30"/>
<dbReference type="FunFam" id="3.30.565.10:FF:000010">
    <property type="entry name" value="Sensor histidine kinase RcsC"/>
    <property type="match status" value="1"/>
</dbReference>
<dbReference type="InterPro" id="IPR000014">
    <property type="entry name" value="PAS"/>
</dbReference>
<dbReference type="InterPro" id="IPR004358">
    <property type="entry name" value="Sig_transdc_His_kin-like_C"/>
</dbReference>
<evidence type="ECO:0000256" key="16">
    <source>
        <dbReference type="SAM" id="MobiDB-lite"/>
    </source>
</evidence>
<evidence type="ECO:0000313" key="21">
    <source>
        <dbReference type="EMBL" id="EFL52799.1"/>
    </source>
</evidence>
<dbReference type="Gene3D" id="3.30.450.20">
    <property type="entry name" value="PAS domain"/>
    <property type="match status" value="1"/>
</dbReference>